<keyword evidence="2" id="KW-0472">Membrane</keyword>
<feature type="transmembrane region" description="Helical" evidence="2">
    <location>
        <begin position="444"/>
        <end position="462"/>
    </location>
</feature>
<sequence length="648" mass="72285">MSANADAGNLGTIPADDPEYFYSVLNLPKTASEQEVRERYRQLSIVFHPDKQVDEARKEAATRHFLEVQKAYEVLSNPVTRRAYDILGLEGIELVRSGDFAHVAEEEFEDELRRQQRELDRLRVEQAVYPKGTVTVGVDASSIFDDEYEDEDGSAVSAWQNFQFALRDVRKNQFAVRHRVQTEIKKGTSVVLTSRVSYGSGPGKRPVVSPTLFGTVRHQYSPRLNFQATTSLLNVTGVAVKSVYRTDDYVVACQSEVHPVMLTQPFTYRKGQTILLPPLTVAIFRRLFPKSPTQGSLELSLNPSGPVISIGVTSSAFHDSSLEATLDDEQPHVETAVRAPSSSGLALYSSDWQIGFDLAGVASGLSGRYGITLLELGVHLQTVLRLGLTGLTWLVEGEWRGPNTAVGANVSVNPDSVVLRLDASYHGQTLSLPIILSHEHNEALGFWTAVLPCTALGLFYYFDLRPRRRRQRIEYLHEARRQLREEKSDLLRQWQETIYLLQDTAARHMRAEEACLIILDARYGPSERDEGTESLDVDVTVPVQALVNSSQLYIPGKRSKAGIPGFYDPVAGVPKTLRIRYKFRGRMHYAEIPDYMPVVIPLKGTCPPFGIFAFLVVAEAARVLQFCIACMRTAVPCITLRVEPISGD</sequence>
<dbReference type="PANTHER" id="PTHR44157:SF1">
    <property type="entry name" value="DNAJ HOMOLOG SUBFAMILY C MEMBER 11"/>
    <property type="match status" value="1"/>
</dbReference>
<evidence type="ECO:0000313" key="5">
    <source>
        <dbReference type="Proteomes" id="UP000313359"/>
    </source>
</evidence>
<evidence type="ECO:0000256" key="1">
    <source>
        <dbReference type="ARBA" id="ARBA00023186"/>
    </source>
</evidence>
<dbReference type="SUPFAM" id="SSF46565">
    <property type="entry name" value="Chaperone J-domain"/>
    <property type="match status" value="1"/>
</dbReference>
<dbReference type="Pfam" id="PF22774">
    <property type="entry name" value="DNAJC11_beta-barrel"/>
    <property type="match status" value="1"/>
</dbReference>
<dbReference type="SMART" id="SM00271">
    <property type="entry name" value="DnaJ"/>
    <property type="match status" value="1"/>
</dbReference>
<keyword evidence="5" id="KW-1185">Reference proteome</keyword>
<evidence type="ECO:0000256" key="2">
    <source>
        <dbReference type="SAM" id="Phobius"/>
    </source>
</evidence>
<proteinExistence type="predicted"/>
<dbReference type="STRING" id="1328759.A0A5C2SPG4"/>
<protein>
    <submittedName>
        <fullName evidence="4">DnaJ-domain-containing protein</fullName>
    </submittedName>
</protein>
<dbReference type="Gene3D" id="1.10.287.110">
    <property type="entry name" value="DnaJ domain"/>
    <property type="match status" value="1"/>
</dbReference>
<dbReference type="GO" id="GO:0042407">
    <property type="term" value="P:cristae formation"/>
    <property type="evidence" value="ECO:0007669"/>
    <property type="project" value="TreeGrafter"/>
</dbReference>
<dbReference type="PANTHER" id="PTHR44157">
    <property type="entry name" value="DNAJ HOMOLOG SUBFAMILY C MEMBER 11"/>
    <property type="match status" value="1"/>
</dbReference>
<keyword evidence="2" id="KW-1133">Transmembrane helix</keyword>
<dbReference type="PROSITE" id="PS50076">
    <property type="entry name" value="DNAJ_2"/>
    <property type="match status" value="1"/>
</dbReference>
<keyword evidence="1" id="KW-0143">Chaperone</keyword>
<dbReference type="OrthoDB" id="10248838at2759"/>
<dbReference type="GO" id="GO:0005739">
    <property type="term" value="C:mitochondrion"/>
    <property type="evidence" value="ECO:0007669"/>
    <property type="project" value="GOC"/>
</dbReference>
<dbReference type="InterPro" id="IPR055225">
    <property type="entry name" value="DNAJC11-like_beta-barrel"/>
</dbReference>
<dbReference type="Pfam" id="PF00226">
    <property type="entry name" value="DnaJ"/>
    <property type="match status" value="1"/>
</dbReference>
<gene>
    <name evidence="4" type="ORF">L227DRAFT_493846</name>
</gene>
<dbReference type="Pfam" id="PF11875">
    <property type="entry name" value="DnaJ-like_C11_C"/>
    <property type="match status" value="1"/>
</dbReference>
<name>A0A5C2SPG4_9APHY</name>
<organism evidence="4 5">
    <name type="scientific">Lentinus tigrinus ALCF2SS1-6</name>
    <dbReference type="NCBI Taxonomy" id="1328759"/>
    <lineage>
        <taxon>Eukaryota</taxon>
        <taxon>Fungi</taxon>
        <taxon>Dikarya</taxon>
        <taxon>Basidiomycota</taxon>
        <taxon>Agaricomycotina</taxon>
        <taxon>Agaricomycetes</taxon>
        <taxon>Polyporales</taxon>
        <taxon>Polyporaceae</taxon>
        <taxon>Lentinus</taxon>
    </lineage>
</organism>
<dbReference type="EMBL" id="ML122252">
    <property type="protein sequence ID" value="RPD65733.1"/>
    <property type="molecule type" value="Genomic_DNA"/>
</dbReference>
<dbReference type="AlphaFoldDB" id="A0A5C2SPG4"/>
<evidence type="ECO:0000313" key="4">
    <source>
        <dbReference type="EMBL" id="RPD65733.1"/>
    </source>
</evidence>
<evidence type="ECO:0000259" key="3">
    <source>
        <dbReference type="PROSITE" id="PS50076"/>
    </source>
</evidence>
<dbReference type="Proteomes" id="UP000313359">
    <property type="component" value="Unassembled WGS sequence"/>
</dbReference>
<dbReference type="CDD" id="cd06257">
    <property type="entry name" value="DnaJ"/>
    <property type="match status" value="1"/>
</dbReference>
<dbReference type="PRINTS" id="PR00625">
    <property type="entry name" value="JDOMAIN"/>
</dbReference>
<feature type="domain" description="J" evidence="3">
    <location>
        <begin position="20"/>
        <end position="88"/>
    </location>
</feature>
<reference evidence="4" key="1">
    <citation type="journal article" date="2018" name="Genome Biol. Evol.">
        <title>Genomics and development of Lentinus tigrinus, a white-rot wood-decaying mushroom with dimorphic fruiting bodies.</title>
        <authorList>
            <person name="Wu B."/>
            <person name="Xu Z."/>
            <person name="Knudson A."/>
            <person name="Carlson A."/>
            <person name="Chen N."/>
            <person name="Kovaka S."/>
            <person name="LaButti K."/>
            <person name="Lipzen A."/>
            <person name="Pennachio C."/>
            <person name="Riley R."/>
            <person name="Schakwitz W."/>
            <person name="Umezawa K."/>
            <person name="Ohm R.A."/>
            <person name="Grigoriev I.V."/>
            <person name="Nagy L.G."/>
            <person name="Gibbons J."/>
            <person name="Hibbett D."/>
        </authorList>
    </citation>
    <scope>NUCLEOTIDE SEQUENCE [LARGE SCALE GENOMIC DNA]</scope>
    <source>
        <strain evidence="4">ALCF2SS1-6</strain>
    </source>
</reference>
<keyword evidence="2" id="KW-0812">Transmembrane</keyword>
<accession>A0A5C2SPG4</accession>
<dbReference type="InterPro" id="IPR001623">
    <property type="entry name" value="DnaJ_domain"/>
</dbReference>
<dbReference type="InterPro" id="IPR036869">
    <property type="entry name" value="J_dom_sf"/>
</dbReference>
<dbReference type="InterPro" id="IPR024586">
    <property type="entry name" value="DnaJ-like_C11_C"/>
</dbReference>
<dbReference type="InterPro" id="IPR052243">
    <property type="entry name" value="Mito_inner_membrane_organizer"/>
</dbReference>